<dbReference type="Gene3D" id="3.40.50.1980">
    <property type="entry name" value="Nitrogenase molybdenum iron protein domain"/>
    <property type="match status" value="2"/>
</dbReference>
<dbReference type="RefSeq" id="WP_012381907.1">
    <property type="nucleotide sequence ID" value="NC_010572.1"/>
</dbReference>
<accession>B1W5R5</accession>
<feature type="region of interest" description="Disordered" evidence="2">
    <location>
        <begin position="1"/>
        <end position="22"/>
    </location>
</feature>
<evidence type="ECO:0000313" key="5">
    <source>
        <dbReference type="Proteomes" id="UP000001685"/>
    </source>
</evidence>
<dbReference type="eggNOG" id="COG0614">
    <property type="taxonomic scope" value="Bacteria"/>
</dbReference>
<dbReference type="PANTHER" id="PTHR30535:SF34">
    <property type="entry name" value="MOLYBDATE-BINDING PROTEIN MOLA"/>
    <property type="match status" value="1"/>
</dbReference>
<name>B1W5R5_STRGG</name>
<dbReference type="PANTHER" id="PTHR30535">
    <property type="entry name" value="VITAMIN B12-BINDING PROTEIN"/>
    <property type="match status" value="1"/>
</dbReference>
<dbReference type="HOGENOM" id="CLU_038034_7_2_11"/>
<protein>
    <submittedName>
        <fullName evidence="4">ABC transporter solute-binding protein</fullName>
    </submittedName>
</protein>
<dbReference type="AlphaFoldDB" id="B1W5R5"/>
<evidence type="ECO:0000259" key="3">
    <source>
        <dbReference type="PROSITE" id="PS50983"/>
    </source>
</evidence>
<sequence length="352" mass="36535">MLQPHLEHPSASRGAPRAAPDRPRTALIGALVALSLLGATGCAGADSGPRREAGAGGVTFESCGRTVVLDRAPERVAITTDAIADTLFALGVGDRIVAKTRGESAPAPELKERLAALPGLGTRNPSVEALVAAGPDLLITDQVEKVSGRTGSPSIAELEGLGIATYVVGGGCAADLTTDTSGLEALDTDVRQLGAVFGVETRAEALADRLLGDLDDVRRRIAREPGREVAKVSQVGGRLYVTSGGLSDDVLERAGGTNVFADLPGQFAPVDPEQIVARDPRAIVVDDFTATATGRRDAIAFLKRTFPTVDAVRNQRILVIDAAKTGARGSTRPVEGVAEIARFLHPNTSRPH</sequence>
<dbReference type="KEGG" id="sgr:SGR_6393"/>
<proteinExistence type="inferred from homology"/>
<feature type="compositionally biased region" description="Basic and acidic residues" evidence="2">
    <location>
        <begin position="1"/>
        <end position="10"/>
    </location>
</feature>
<reference evidence="5" key="1">
    <citation type="journal article" date="2008" name="J. Bacteriol.">
        <title>Genome sequence of the streptomycin-producing microorganism Streptomyces griseus IFO 13350.</title>
        <authorList>
            <person name="Ohnishi Y."/>
            <person name="Ishikawa J."/>
            <person name="Hara H."/>
            <person name="Suzuki H."/>
            <person name="Ikenoya M."/>
            <person name="Ikeda H."/>
            <person name="Yamashita A."/>
            <person name="Hattori M."/>
            <person name="Horinouchi S."/>
        </authorList>
    </citation>
    <scope>NUCLEOTIDE SEQUENCE [LARGE SCALE GENOMIC DNA]</scope>
    <source>
        <strain evidence="5">JCM 4626 / NBRC 13350</strain>
    </source>
</reference>
<dbReference type="InterPro" id="IPR002491">
    <property type="entry name" value="ABC_transptr_periplasmic_BD"/>
</dbReference>
<evidence type="ECO:0000256" key="1">
    <source>
        <dbReference type="ARBA" id="ARBA00008814"/>
    </source>
</evidence>
<feature type="domain" description="Fe/B12 periplasmic-binding" evidence="3">
    <location>
        <begin position="75"/>
        <end position="348"/>
    </location>
</feature>
<organism evidence="4 5">
    <name type="scientific">Streptomyces griseus subsp. griseus (strain JCM 4626 / CBS 651.72 / NBRC 13350 / KCC S-0626 / ISP 5235)</name>
    <dbReference type="NCBI Taxonomy" id="455632"/>
    <lineage>
        <taxon>Bacteria</taxon>
        <taxon>Bacillati</taxon>
        <taxon>Actinomycetota</taxon>
        <taxon>Actinomycetes</taxon>
        <taxon>Kitasatosporales</taxon>
        <taxon>Streptomycetaceae</taxon>
        <taxon>Streptomyces</taxon>
    </lineage>
</organism>
<dbReference type="SUPFAM" id="SSF53807">
    <property type="entry name" value="Helical backbone' metal receptor"/>
    <property type="match status" value="1"/>
</dbReference>
<dbReference type="PROSITE" id="PS50983">
    <property type="entry name" value="FE_B12_PBP"/>
    <property type="match status" value="1"/>
</dbReference>
<dbReference type="Pfam" id="PF01497">
    <property type="entry name" value="Peripla_BP_2"/>
    <property type="match status" value="1"/>
</dbReference>
<comment type="similarity">
    <text evidence="1">Belongs to the bacterial solute-binding protein 8 family.</text>
</comment>
<dbReference type="EMBL" id="AP009493">
    <property type="protein sequence ID" value="BAG23222.1"/>
    <property type="molecule type" value="Genomic_DNA"/>
</dbReference>
<evidence type="ECO:0000256" key="2">
    <source>
        <dbReference type="SAM" id="MobiDB-lite"/>
    </source>
</evidence>
<dbReference type="PATRIC" id="fig|455632.4.peg.6554"/>
<gene>
    <name evidence="4" type="ordered locus">SGR_6393</name>
</gene>
<dbReference type="InterPro" id="IPR050902">
    <property type="entry name" value="ABC_Transporter_SBP"/>
</dbReference>
<dbReference type="Proteomes" id="UP000001685">
    <property type="component" value="Chromosome"/>
</dbReference>
<evidence type="ECO:0000313" key="4">
    <source>
        <dbReference type="EMBL" id="BAG23222.1"/>
    </source>
</evidence>